<evidence type="ECO:0000313" key="2">
    <source>
        <dbReference type="Proteomes" id="UP000326396"/>
    </source>
</evidence>
<keyword evidence="2" id="KW-1185">Reference proteome</keyword>
<dbReference type="OrthoDB" id="780868at2759"/>
<dbReference type="EMBL" id="SZYD01000014">
    <property type="protein sequence ID" value="KAD4178798.1"/>
    <property type="molecule type" value="Genomic_DNA"/>
</dbReference>
<reference evidence="1 2" key="1">
    <citation type="submission" date="2019-05" db="EMBL/GenBank/DDBJ databases">
        <title>Mikania micrantha, genome provides insights into the molecular mechanism of rapid growth.</title>
        <authorList>
            <person name="Liu B."/>
        </authorList>
    </citation>
    <scope>NUCLEOTIDE SEQUENCE [LARGE SCALE GENOMIC DNA]</scope>
    <source>
        <strain evidence="1">NLD-2019</strain>
        <tissue evidence="1">Leaf</tissue>
    </source>
</reference>
<evidence type="ECO:0000313" key="1">
    <source>
        <dbReference type="EMBL" id="KAD4178798.1"/>
    </source>
</evidence>
<name>A0A5N6MWN5_9ASTR</name>
<gene>
    <name evidence="1" type="ORF">E3N88_27389</name>
</gene>
<dbReference type="Proteomes" id="UP000326396">
    <property type="component" value="Linkage Group LG4"/>
</dbReference>
<dbReference type="AlphaFoldDB" id="A0A5N6MWN5"/>
<accession>A0A5N6MWN5</accession>
<comment type="caution">
    <text evidence="1">The sequence shown here is derived from an EMBL/GenBank/DDBJ whole genome shotgun (WGS) entry which is preliminary data.</text>
</comment>
<sequence length="73" mass="8611">MGNFRQMVQEVTGLKLLVVKPEPIWQPFVNRLRRLLPTLDISDYLLQLWCENRQQIQASNGFSEAPMMSQKMF</sequence>
<protein>
    <submittedName>
        <fullName evidence="1">Uncharacterized protein</fullName>
    </submittedName>
</protein>
<organism evidence="1 2">
    <name type="scientific">Mikania micrantha</name>
    <name type="common">bitter vine</name>
    <dbReference type="NCBI Taxonomy" id="192012"/>
    <lineage>
        <taxon>Eukaryota</taxon>
        <taxon>Viridiplantae</taxon>
        <taxon>Streptophyta</taxon>
        <taxon>Embryophyta</taxon>
        <taxon>Tracheophyta</taxon>
        <taxon>Spermatophyta</taxon>
        <taxon>Magnoliopsida</taxon>
        <taxon>eudicotyledons</taxon>
        <taxon>Gunneridae</taxon>
        <taxon>Pentapetalae</taxon>
        <taxon>asterids</taxon>
        <taxon>campanulids</taxon>
        <taxon>Asterales</taxon>
        <taxon>Asteraceae</taxon>
        <taxon>Asteroideae</taxon>
        <taxon>Heliantheae alliance</taxon>
        <taxon>Eupatorieae</taxon>
        <taxon>Mikania</taxon>
    </lineage>
</organism>
<proteinExistence type="predicted"/>